<comment type="caution">
    <text evidence="2">The sequence shown here is derived from an EMBL/GenBank/DDBJ whole genome shotgun (WGS) entry which is preliminary data.</text>
</comment>
<accession>A0ABD0M3G6</accession>
<keyword evidence="3" id="KW-1185">Reference proteome</keyword>
<sequence length="97" mass="10515">MIIFSTAGDDNQGRDSSRVDGASAPSRPYVQQLPTEYCAVRAVRCTIKGGIKKRATQELLKASVTSFSVPPFGQSDKRDCDRDMPCELCGSGKNIND</sequence>
<dbReference type="Proteomes" id="UP001519460">
    <property type="component" value="Unassembled WGS sequence"/>
</dbReference>
<evidence type="ECO:0000313" key="3">
    <source>
        <dbReference type="Proteomes" id="UP001519460"/>
    </source>
</evidence>
<evidence type="ECO:0000256" key="1">
    <source>
        <dbReference type="SAM" id="MobiDB-lite"/>
    </source>
</evidence>
<dbReference type="AlphaFoldDB" id="A0ABD0M3G6"/>
<evidence type="ECO:0000313" key="2">
    <source>
        <dbReference type="EMBL" id="KAK7506167.1"/>
    </source>
</evidence>
<name>A0ABD0M3G6_9CAEN</name>
<protein>
    <submittedName>
        <fullName evidence="2">Uncharacterized protein</fullName>
    </submittedName>
</protein>
<dbReference type="EMBL" id="JACVVK020000007">
    <property type="protein sequence ID" value="KAK7506167.1"/>
    <property type="molecule type" value="Genomic_DNA"/>
</dbReference>
<reference evidence="2 3" key="1">
    <citation type="journal article" date="2023" name="Sci. Data">
        <title>Genome assembly of the Korean intertidal mud-creeper Batillaria attramentaria.</title>
        <authorList>
            <person name="Patra A.K."/>
            <person name="Ho P.T."/>
            <person name="Jun S."/>
            <person name="Lee S.J."/>
            <person name="Kim Y."/>
            <person name="Won Y.J."/>
        </authorList>
    </citation>
    <scope>NUCLEOTIDE SEQUENCE [LARGE SCALE GENOMIC DNA]</scope>
    <source>
        <strain evidence="2">Wonlab-2016</strain>
    </source>
</reference>
<feature type="region of interest" description="Disordered" evidence="1">
    <location>
        <begin position="1"/>
        <end position="27"/>
    </location>
</feature>
<organism evidence="2 3">
    <name type="scientific">Batillaria attramentaria</name>
    <dbReference type="NCBI Taxonomy" id="370345"/>
    <lineage>
        <taxon>Eukaryota</taxon>
        <taxon>Metazoa</taxon>
        <taxon>Spiralia</taxon>
        <taxon>Lophotrochozoa</taxon>
        <taxon>Mollusca</taxon>
        <taxon>Gastropoda</taxon>
        <taxon>Caenogastropoda</taxon>
        <taxon>Sorbeoconcha</taxon>
        <taxon>Cerithioidea</taxon>
        <taxon>Batillariidae</taxon>
        <taxon>Batillaria</taxon>
    </lineage>
</organism>
<proteinExistence type="predicted"/>
<gene>
    <name evidence="2" type="ORF">BaRGS_00002279</name>
</gene>